<evidence type="ECO:0000313" key="2">
    <source>
        <dbReference type="Proteomes" id="UP001497382"/>
    </source>
</evidence>
<gene>
    <name evidence="1" type="ORF">LARSCL_LOCUS7523</name>
</gene>
<evidence type="ECO:0000313" key="1">
    <source>
        <dbReference type="EMBL" id="CAL1274539.1"/>
    </source>
</evidence>
<proteinExistence type="predicted"/>
<comment type="caution">
    <text evidence="1">The sequence shown here is derived from an EMBL/GenBank/DDBJ whole genome shotgun (WGS) entry which is preliminary data.</text>
</comment>
<dbReference type="Proteomes" id="UP001497382">
    <property type="component" value="Unassembled WGS sequence"/>
</dbReference>
<reference evidence="1 2" key="1">
    <citation type="submission" date="2024-04" db="EMBL/GenBank/DDBJ databases">
        <authorList>
            <person name="Rising A."/>
            <person name="Reimegard J."/>
            <person name="Sonavane S."/>
            <person name="Akerstrom W."/>
            <person name="Nylinder S."/>
            <person name="Hedman E."/>
            <person name="Kallberg Y."/>
        </authorList>
    </citation>
    <scope>NUCLEOTIDE SEQUENCE [LARGE SCALE GENOMIC DNA]</scope>
</reference>
<keyword evidence="2" id="KW-1185">Reference proteome</keyword>
<dbReference type="AlphaFoldDB" id="A0AAV1ZSX6"/>
<feature type="non-terminal residue" evidence="1">
    <location>
        <position position="44"/>
    </location>
</feature>
<accession>A0AAV1ZSX6</accession>
<sequence length="44" mass="5036">MYKFSTRYFLQVILKESSENFSGISEKTETKNRIMTACIAAALN</sequence>
<protein>
    <submittedName>
        <fullName evidence="1">Uncharacterized protein</fullName>
    </submittedName>
</protein>
<dbReference type="EMBL" id="CAXIEN010000077">
    <property type="protein sequence ID" value="CAL1274539.1"/>
    <property type="molecule type" value="Genomic_DNA"/>
</dbReference>
<organism evidence="1 2">
    <name type="scientific">Larinioides sclopetarius</name>
    <dbReference type="NCBI Taxonomy" id="280406"/>
    <lineage>
        <taxon>Eukaryota</taxon>
        <taxon>Metazoa</taxon>
        <taxon>Ecdysozoa</taxon>
        <taxon>Arthropoda</taxon>
        <taxon>Chelicerata</taxon>
        <taxon>Arachnida</taxon>
        <taxon>Araneae</taxon>
        <taxon>Araneomorphae</taxon>
        <taxon>Entelegynae</taxon>
        <taxon>Araneoidea</taxon>
        <taxon>Araneidae</taxon>
        <taxon>Larinioides</taxon>
    </lineage>
</organism>
<name>A0AAV1ZSX6_9ARAC</name>